<reference evidence="1" key="1">
    <citation type="submission" date="2022-09" db="EMBL/GenBank/DDBJ databases">
        <title>Rhodovastum sp. nov. RN2-1 isolated from soil in Seongnam, South Korea.</title>
        <authorList>
            <person name="Le N.T."/>
        </authorList>
    </citation>
    <scope>NUCLEOTIDE SEQUENCE</scope>
    <source>
        <strain evidence="1">RN2-1</strain>
    </source>
</reference>
<gene>
    <name evidence="1" type="ORF">OL599_11215</name>
</gene>
<dbReference type="Pfam" id="PF06170">
    <property type="entry name" value="DUF983"/>
    <property type="match status" value="1"/>
</dbReference>
<dbReference type="RefSeq" id="WP_264713832.1">
    <property type="nucleotide sequence ID" value="NZ_JAPDNT010000006.1"/>
</dbReference>
<dbReference type="InterPro" id="IPR009325">
    <property type="entry name" value="DUF983"/>
</dbReference>
<dbReference type="EMBL" id="JAPDNT010000006">
    <property type="protein sequence ID" value="MCW3475141.1"/>
    <property type="molecule type" value="Genomic_DNA"/>
</dbReference>
<sequence length="146" mass="15773">MEAKLLSEITPVQWHPDRTPKQPPWPLPPLLTALGRGFACRCPACGKTSLFAGYLRVVAECTNCHAPLGQARADDAPPYFTIVVVGHIVVPGMLWLEKAETPPLWVHAAIWVPLTLALSLALLRPIKGATVGLMLKLGLLKSEPDG</sequence>
<reference evidence="1" key="2">
    <citation type="submission" date="2022-10" db="EMBL/GenBank/DDBJ databases">
        <authorList>
            <person name="Trinh H.N."/>
        </authorList>
    </citation>
    <scope>NUCLEOTIDE SEQUENCE</scope>
    <source>
        <strain evidence="1">RN2-1</strain>
    </source>
</reference>
<comment type="caution">
    <text evidence="1">The sequence shown here is derived from an EMBL/GenBank/DDBJ whole genome shotgun (WGS) entry which is preliminary data.</text>
</comment>
<keyword evidence="2" id="KW-1185">Reference proteome</keyword>
<accession>A0AA42CFP4</accession>
<evidence type="ECO:0000313" key="1">
    <source>
        <dbReference type="EMBL" id="MCW3475141.1"/>
    </source>
</evidence>
<organism evidence="1 2">
    <name type="scientific">Limobrevibacterium gyesilva</name>
    <dbReference type="NCBI Taxonomy" id="2991712"/>
    <lineage>
        <taxon>Bacteria</taxon>
        <taxon>Pseudomonadati</taxon>
        <taxon>Pseudomonadota</taxon>
        <taxon>Alphaproteobacteria</taxon>
        <taxon>Acetobacterales</taxon>
        <taxon>Acetobacteraceae</taxon>
        <taxon>Limobrevibacterium</taxon>
    </lineage>
</organism>
<dbReference type="AlphaFoldDB" id="A0AA42CFP4"/>
<dbReference type="Proteomes" id="UP001165679">
    <property type="component" value="Unassembled WGS sequence"/>
</dbReference>
<proteinExistence type="predicted"/>
<name>A0AA42CFP4_9PROT</name>
<protein>
    <submittedName>
        <fullName evidence="1">DUF983 domain-containing protein</fullName>
    </submittedName>
</protein>
<evidence type="ECO:0000313" key="2">
    <source>
        <dbReference type="Proteomes" id="UP001165679"/>
    </source>
</evidence>